<organism evidence="2 3">
    <name type="scientific">Ranitomeya imitator</name>
    <name type="common">mimic poison frog</name>
    <dbReference type="NCBI Taxonomy" id="111125"/>
    <lineage>
        <taxon>Eukaryota</taxon>
        <taxon>Metazoa</taxon>
        <taxon>Chordata</taxon>
        <taxon>Craniata</taxon>
        <taxon>Vertebrata</taxon>
        <taxon>Euteleostomi</taxon>
        <taxon>Amphibia</taxon>
        <taxon>Batrachia</taxon>
        <taxon>Anura</taxon>
        <taxon>Neobatrachia</taxon>
        <taxon>Hyloidea</taxon>
        <taxon>Dendrobatidae</taxon>
        <taxon>Dendrobatinae</taxon>
        <taxon>Ranitomeya</taxon>
    </lineage>
</organism>
<gene>
    <name evidence="2" type="ORF">RIMI_LOCUS717679</name>
</gene>
<reference evidence="2" key="1">
    <citation type="submission" date="2023-07" db="EMBL/GenBank/DDBJ databases">
        <authorList>
            <person name="Stuckert A."/>
        </authorList>
    </citation>
    <scope>NUCLEOTIDE SEQUENCE</scope>
</reference>
<feature type="region of interest" description="Disordered" evidence="1">
    <location>
        <begin position="77"/>
        <end position="101"/>
    </location>
</feature>
<comment type="caution">
    <text evidence="2">The sequence shown here is derived from an EMBL/GenBank/DDBJ whole genome shotgun (WGS) entry which is preliminary data.</text>
</comment>
<accession>A0ABN9KP91</accession>
<evidence type="ECO:0000313" key="3">
    <source>
        <dbReference type="Proteomes" id="UP001176940"/>
    </source>
</evidence>
<proteinExistence type="predicted"/>
<dbReference type="EMBL" id="CAUEEQ010000891">
    <property type="protein sequence ID" value="CAJ0918220.1"/>
    <property type="molecule type" value="Genomic_DNA"/>
</dbReference>
<dbReference type="Proteomes" id="UP001176940">
    <property type="component" value="Unassembled WGS sequence"/>
</dbReference>
<feature type="compositionally biased region" description="Polar residues" evidence="1">
    <location>
        <begin position="77"/>
        <end position="96"/>
    </location>
</feature>
<sequence length="156" mass="17485">MYVLHTTSYFNHCVARIQLTNETQRQVNHSLLEALSVVERTLHLSLAEHTAFPTESSNATVYPSPWPSAPVKISPSYEQSLGITTTQKSRTLSSGASHRPRGPLLSLPSSFWLDPVSLGKLQEQTRITEVTRPPRWSQAWDDGGRMTAWDRRNGSV</sequence>
<keyword evidence="3" id="KW-1185">Reference proteome</keyword>
<protein>
    <submittedName>
        <fullName evidence="2">Uncharacterized protein</fullName>
    </submittedName>
</protein>
<evidence type="ECO:0000256" key="1">
    <source>
        <dbReference type="SAM" id="MobiDB-lite"/>
    </source>
</evidence>
<evidence type="ECO:0000313" key="2">
    <source>
        <dbReference type="EMBL" id="CAJ0918220.1"/>
    </source>
</evidence>
<name>A0ABN9KP91_9NEOB</name>